<dbReference type="EMBL" id="FNNO01000001">
    <property type="protein sequence ID" value="SDW18670.1"/>
    <property type="molecule type" value="Genomic_DNA"/>
</dbReference>
<name>A0A8X8ICH0_9BACT</name>
<gene>
    <name evidence="1" type="ORF">SAMN05444410_101456</name>
</gene>
<protein>
    <submittedName>
        <fullName evidence="1">Putative toxin-antitoxin system antitoxin component, TIGR02293 family</fullName>
    </submittedName>
</protein>
<dbReference type="RefSeq" id="WP_139173812.1">
    <property type="nucleotide sequence ID" value="NZ_FNNO01000001.1"/>
</dbReference>
<evidence type="ECO:0000313" key="2">
    <source>
        <dbReference type="Proteomes" id="UP000198711"/>
    </source>
</evidence>
<accession>A0A8X8ICH0</accession>
<dbReference type="GO" id="GO:0003677">
    <property type="term" value="F:DNA binding"/>
    <property type="evidence" value="ECO:0007669"/>
    <property type="project" value="InterPro"/>
</dbReference>
<reference evidence="1 2" key="1">
    <citation type="submission" date="2016-10" db="EMBL/GenBank/DDBJ databases">
        <authorList>
            <person name="Varghese N."/>
            <person name="Submissions S."/>
        </authorList>
    </citation>
    <scope>NUCLEOTIDE SEQUENCE [LARGE SCALE GENOMIC DNA]</scope>
    <source>
        <strain evidence="1 2">DSM 25353</strain>
    </source>
</reference>
<keyword evidence="2" id="KW-1185">Reference proteome</keyword>
<evidence type="ECO:0000313" key="1">
    <source>
        <dbReference type="EMBL" id="SDW18670.1"/>
    </source>
</evidence>
<comment type="caution">
    <text evidence="1">The sequence shown here is derived from an EMBL/GenBank/DDBJ whole genome shotgun (WGS) entry which is preliminary data.</text>
</comment>
<proteinExistence type="predicted"/>
<sequence>MAKVRKYPKQDALPPKVSEEPAAYIPAKKQPISVADFSYRKFKKIADLVPFTQTEWANILHLSERTLQRYAKNNSSFEGIYTDRILEMQELIETGLETFSSSDAFYRWLKKDKQILGHNLNFESLYNSRGIIELTDQLARIQYGVYS</sequence>
<organism evidence="1 2">
    <name type="scientific">Hydrobacter penzbergensis</name>
    <dbReference type="NCBI Taxonomy" id="1235997"/>
    <lineage>
        <taxon>Bacteria</taxon>
        <taxon>Pseudomonadati</taxon>
        <taxon>Bacteroidota</taxon>
        <taxon>Chitinophagia</taxon>
        <taxon>Chitinophagales</taxon>
        <taxon>Chitinophagaceae</taxon>
        <taxon>Hydrobacter</taxon>
    </lineage>
</organism>
<dbReference type="AlphaFoldDB" id="A0A8X8ICH0"/>
<dbReference type="Proteomes" id="UP000198711">
    <property type="component" value="Unassembled WGS sequence"/>
</dbReference>